<reference evidence="5" key="1">
    <citation type="journal article" date="2012" name="Science">
        <title>The Paleozoic origin of enzymatic lignin decomposition reconstructed from 31 fungal genomes.</title>
        <authorList>
            <person name="Floudas D."/>
            <person name="Binder M."/>
            <person name="Riley R."/>
            <person name="Barry K."/>
            <person name="Blanchette R.A."/>
            <person name="Henrissat B."/>
            <person name="Martinez A.T."/>
            <person name="Otillar R."/>
            <person name="Spatafora J.W."/>
            <person name="Yadav J.S."/>
            <person name="Aerts A."/>
            <person name="Benoit I."/>
            <person name="Boyd A."/>
            <person name="Carlson A."/>
            <person name="Copeland A."/>
            <person name="Coutinho P.M."/>
            <person name="de Vries R.P."/>
            <person name="Ferreira P."/>
            <person name="Findley K."/>
            <person name="Foster B."/>
            <person name="Gaskell J."/>
            <person name="Glotzer D."/>
            <person name="Gorecki P."/>
            <person name="Heitman J."/>
            <person name="Hesse C."/>
            <person name="Hori C."/>
            <person name="Igarashi K."/>
            <person name="Jurgens J.A."/>
            <person name="Kallen N."/>
            <person name="Kersten P."/>
            <person name="Kohler A."/>
            <person name="Kuees U."/>
            <person name="Kumar T.K.A."/>
            <person name="Kuo A."/>
            <person name="LaButti K."/>
            <person name="Larrondo L.F."/>
            <person name="Lindquist E."/>
            <person name="Ling A."/>
            <person name="Lombard V."/>
            <person name="Lucas S."/>
            <person name="Lundell T."/>
            <person name="Martin R."/>
            <person name="McLaughlin D.J."/>
            <person name="Morgenstern I."/>
            <person name="Morin E."/>
            <person name="Murat C."/>
            <person name="Nagy L.G."/>
            <person name="Nolan M."/>
            <person name="Ohm R.A."/>
            <person name="Patyshakuliyeva A."/>
            <person name="Rokas A."/>
            <person name="Ruiz-Duenas F.J."/>
            <person name="Sabat G."/>
            <person name="Salamov A."/>
            <person name="Samejima M."/>
            <person name="Schmutz J."/>
            <person name="Slot J.C."/>
            <person name="St John F."/>
            <person name="Stenlid J."/>
            <person name="Sun H."/>
            <person name="Sun S."/>
            <person name="Syed K."/>
            <person name="Tsang A."/>
            <person name="Wiebenga A."/>
            <person name="Young D."/>
            <person name="Pisabarro A."/>
            <person name="Eastwood D.C."/>
            <person name="Martin F."/>
            <person name="Cullen D."/>
            <person name="Grigoriev I.V."/>
            <person name="Hibbett D.S."/>
        </authorList>
    </citation>
    <scope>NUCLEOTIDE SEQUENCE [LARGE SCALE GENOMIC DNA]</scope>
    <source>
        <strain evidence="5">FP-91666</strain>
    </source>
</reference>
<dbReference type="PANTHER" id="PTHR43433">
    <property type="entry name" value="HYDROLASE, ALPHA/BETA FOLD FAMILY PROTEIN"/>
    <property type="match status" value="1"/>
</dbReference>
<dbReference type="NCBIfam" id="TIGR01250">
    <property type="entry name" value="pro_imino_pep_2"/>
    <property type="match status" value="1"/>
</dbReference>
<dbReference type="PIRSF" id="PIRSF005539">
    <property type="entry name" value="Pept_S33_TRI_F1"/>
    <property type="match status" value="1"/>
</dbReference>
<gene>
    <name evidence="4" type="ORF">STEHIDRAFT_69568</name>
</gene>
<dbReference type="Proteomes" id="UP000053927">
    <property type="component" value="Unassembled WGS sequence"/>
</dbReference>
<dbReference type="InterPro" id="IPR050471">
    <property type="entry name" value="AB_hydrolase"/>
</dbReference>
<dbReference type="AlphaFoldDB" id="R7RX32"/>
<evidence type="ECO:0000256" key="1">
    <source>
        <dbReference type="ARBA" id="ARBA00010088"/>
    </source>
</evidence>
<dbReference type="EMBL" id="JH687405">
    <property type="protein sequence ID" value="EIM79373.1"/>
    <property type="molecule type" value="Genomic_DNA"/>
</dbReference>
<dbReference type="SUPFAM" id="SSF53474">
    <property type="entry name" value="alpha/beta-Hydrolases"/>
    <property type="match status" value="1"/>
</dbReference>
<sequence length="290" mass="33019">MTEGKIPFSYNGEAFETYYKVVGELVSDAPPPLIVVHGAPGTSHDYLIPLSDIATGPSPRPVIFYDQIGSSRSTHLPNKPDQFWSFDLFIAELQNLVRHFQVENAYHILGHSWGAMIAVEFLVRHHPKGVKSVVLANTLATASSYNAAVKRMEWAMPGGVGDTIRKHQENGTTEDPVYKKAIMSFYEAHACRAKPFPKEIIFTLSQQAGDGERSIFNDIWDFRDQIHMIDVPGLLINGEYDYMTDSVCGPYFSEMKKIKWIKFAESSHMPHWEERERYMGVLREFLSLWE</sequence>
<dbReference type="KEGG" id="shs:STEHIDRAFT_69568"/>
<comment type="similarity">
    <text evidence="1">Belongs to the peptidase S33 family.</text>
</comment>
<evidence type="ECO:0000259" key="3">
    <source>
        <dbReference type="Pfam" id="PF00561"/>
    </source>
</evidence>
<proteinExistence type="inferred from homology"/>
<keyword evidence="2" id="KW-0378">Hydrolase</keyword>
<evidence type="ECO:0000313" key="5">
    <source>
        <dbReference type="Proteomes" id="UP000053927"/>
    </source>
</evidence>
<evidence type="ECO:0000313" key="4">
    <source>
        <dbReference type="EMBL" id="EIM79373.1"/>
    </source>
</evidence>
<dbReference type="InterPro" id="IPR029058">
    <property type="entry name" value="AB_hydrolase_fold"/>
</dbReference>
<dbReference type="OMA" id="AYHILGH"/>
<accession>R7RX32</accession>
<feature type="domain" description="AB hydrolase-1" evidence="3">
    <location>
        <begin position="31"/>
        <end position="274"/>
    </location>
</feature>
<dbReference type="Pfam" id="PF00561">
    <property type="entry name" value="Abhydrolase_1"/>
    <property type="match status" value="1"/>
</dbReference>
<evidence type="ECO:0000256" key="2">
    <source>
        <dbReference type="ARBA" id="ARBA00022801"/>
    </source>
</evidence>
<protein>
    <submittedName>
        <fullName evidence="4">Proline-specific peptidase</fullName>
    </submittedName>
</protein>
<name>R7RX32_STEHR</name>
<dbReference type="InterPro" id="IPR002410">
    <property type="entry name" value="Peptidase_S33"/>
</dbReference>
<dbReference type="RefSeq" id="XP_007311483.1">
    <property type="nucleotide sequence ID" value="XM_007311421.1"/>
</dbReference>
<dbReference type="GO" id="GO:0006508">
    <property type="term" value="P:proteolysis"/>
    <property type="evidence" value="ECO:0007669"/>
    <property type="project" value="InterPro"/>
</dbReference>
<dbReference type="GO" id="GO:0008233">
    <property type="term" value="F:peptidase activity"/>
    <property type="evidence" value="ECO:0007669"/>
    <property type="project" value="InterPro"/>
</dbReference>
<dbReference type="InterPro" id="IPR005945">
    <property type="entry name" value="Pro_imino_pep"/>
</dbReference>
<dbReference type="PANTHER" id="PTHR43433:SF5">
    <property type="entry name" value="AB HYDROLASE-1 DOMAIN-CONTAINING PROTEIN"/>
    <property type="match status" value="1"/>
</dbReference>
<dbReference type="Gene3D" id="3.40.50.1820">
    <property type="entry name" value="alpha/beta hydrolase"/>
    <property type="match status" value="1"/>
</dbReference>
<dbReference type="OrthoDB" id="190201at2759"/>
<keyword evidence="5" id="KW-1185">Reference proteome</keyword>
<organism evidence="4 5">
    <name type="scientific">Stereum hirsutum (strain FP-91666)</name>
    <name type="common">White-rot fungus</name>
    <dbReference type="NCBI Taxonomy" id="721885"/>
    <lineage>
        <taxon>Eukaryota</taxon>
        <taxon>Fungi</taxon>
        <taxon>Dikarya</taxon>
        <taxon>Basidiomycota</taxon>
        <taxon>Agaricomycotina</taxon>
        <taxon>Agaricomycetes</taxon>
        <taxon>Russulales</taxon>
        <taxon>Stereaceae</taxon>
        <taxon>Stereum</taxon>
    </lineage>
</organism>
<dbReference type="PRINTS" id="PR00793">
    <property type="entry name" value="PROAMNOPTASE"/>
</dbReference>
<dbReference type="GeneID" id="18806551"/>
<dbReference type="InterPro" id="IPR000073">
    <property type="entry name" value="AB_hydrolase_1"/>
</dbReference>